<keyword evidence="3" id="KW-1185">Reference proteome</keyword>
<protein>
    <recommendedName>
        <fullName evidence="1">Reverse transcriptase domain-containing protein</fullName>
    </recommendedName>
</protein>
<dbReference type="InterPro" id="IPR052560">
    <property type="entry name" value="RdDP_mobile_element"/>
</dbReference>
<dbReference type="PANTHER" id="PTHR36688">
    <property type="entry name" value="ENDO/EXONUCLEASE/PHOSPHATASE DOMAIN-CONTAINING PROTEIN"/>
    <property type="match status" value="1"/>
</dbReference>
<gene>
    <name evidence="2" type="ORF">WA026_001888</name>
</gene>
<dbReference type="EMBL" id="JARQZJ010000091">
    <property type="protein sequence ID" value="KAK9883701.1"/>
    <property type="molecule type" value="Genomic_DNA"/>
</dbReference>
<feature type="domain" description="Reverse transcriptase" evidence="1">
    <location>
        <begin position="484"/>
        <end position="761"/>
    </location>
</feature>
<dbReference type="GO" id="GO:0003824">
    <property type="term" value="F:catalytic activity"/>
    <property type="evidence" value="ECO:0007669"/>
    <property type="project" value="InterPro"/>
</dbReference>
<dbReference type="Pfam" id="PF00078">
    <property type="entry name" value="RVT_1"/>
    <property type="match status" value="1"/>
</dbReference>
<dbReference type="Pfam" id="PF14529">
    <property type="entry name" value="Exo_endo_phos_2"/>
    <property type="match status" value="1"/>
</dbReference>
<reference evidence="2 3" key="1">
    <citation type="submission" date="2023-03" db="EMBL/GenBank/DDBJ databases">
        <title>Genome insight into feeding habits of ladybird beetles.</title>
        <authorList>
            <person name="Li H.-S."/>
            <person name="Huang Y.-H."/>
            <person name="Pang H."/>
        </authorList>
    </citation>
    <scope>NUCLEOTIDE SEQUENCE [LARGE SCALE GENOMIC DNA]</scope>
    <source>
        <strain evidence="2">SYSU_2023b</strain>
        <tissue evidence="2">Whole body</tissue>
    </source>
</reference>
<dbReference type="InterPro" id="IPR043502">
    <property type="entry name" value="DNA/RNA_pol_sf"/>
</dbReference>
<evidence type="ECO:0000313" key="3">
    <source>
        <dbReference type="Proteomes" id="UP001431783"/>
    </source>
</evidence>
<proteinExistence type="predicted"/>
<dbReference type="PROSITE" id="PS50878">
    <property type="entry name" value="RT_POL"/>
    <property type="match status" value="1"/>
</dbReference>
<dbReference type="GO" id="GO:0071897">
    <property type="term" value="P:DNA biosynthetic process"/>
    <property type="evidence" value="ECO:0007669"/>
    <property type="project" value="UniProtKB-ARBA"/>
</dbReference>
<dbReference type="Proteomes" id="UP001431783">
    <property type="component" value="Unassembled WGS sequence"/>
</dbReference>
<dbReference type="InterPro" id="IPR005135">
    <property type="entry name" value="Endo/exonuclease/phosphatase"/>
</dbReference>
<dbReference type="SUPFAM" id="SSF56219">
    <property type="entry name" value="DNase I-like"/>
    <property type="match status" value="1"/>
</dbReference>
<accession>A0AAW1USE0</accession>
<comment type="caution">
    <text evidence="2">The sequence shown here is derived from an EMBL/GenBank/DDBJ whole genome shotgun (WGS) entry which is preliminary data.</text>
</comment>
<dbReference type="SUPFAM" id="SSF56672">
    <property type="entry name" value="DNA/RNA polymerases"/>
    <property type="match status" value="1"/>
</dbReference>
<dbReference type="InterPro" id="IPR000477">
    <property type="entry name" value="RT_dom"/>
</dbReference>
<dbReference type="InterPro" id="IPR036691">
    <property type="entry name" value="Endo/exonu/phosph_ase_sf"/>
</dbReference>
<dbReference type="AlphaFoldDB" id="A0AAW1USE0"/>
<evidence type="ECO:0000259" key="1">
    <source>
        <dbReference type="PROSITE" id="PS50878"/>
    </source>
</evidence>
<organism evidence="2 3">
    <name type="scientific">Henosepilachna vigintioctopunctata</name>
    <dbReference type="NCBI Taxonomy" id="420089"/>
    <lineage>
        <taxon>Eukaryota</taxon>
        <taxon>Metazoa</taxon>
        <taxon>Ecdysozoa</taxon>
        <taxon>Arthropoda</taxon>
        <taxon>Hexapoda</taxon>
        <taxon>Insecta</taxon>
        <taxon>Pterygota</taxon>
        <taxon>Neoptera</taxon>
        <taxon>Endopterygota</taxon>
        <taxon>Coleoptera</taxon>
        <taxon>Polyphaga</taxon>
        <taxon>Cucujiformia</taxon>
        <taxon>Coccinelloidea</taxon>
        <taxon>Coccinellidae</taxon>
        <taxon>Epilachninae</taxon>
        <taxon>Epilachnini</taxon>
        <taxon>Henosepilachna</taxon>
    </lineage>
</organism>
<dbReference type="Gene3D" id="3.60.10.10">
    <property type="entry name" value="Endonuclease/exonuclease/phosphatase"/>
    <property type="match status" value="1"/>
</dbReference>
<name>A0AAW1USE0_9CUCU</name>
<dbReference type="PANTHER" id="PTHR36688:SF2">
    <property type="entry name" value="ENDONUCLEASE_EXONUCLEASE_PHOSPHATASE DOMAIN-CONTAINING PROTEIN"/>
    <property type="match status" value="1"/>
</dbReference>
<evidence type="ECO:0000313" key="2">
    <source>
        <dbReference type="EMBL" id="KAK9883701.1"/>
    </source>
</evidence>
<dbReference type="CDD" id="cd01650">
    <property type="entry name" value="RT_nLTR_like"/>
    <property type="match status" value="1"/>
</dbReference>
<sequence>MFTVGTINACGLRRKRHLLKALLTEHNISILSITETKLKFDLKMSNYNTYQRNSTLGTIRGAALLIHDSLHSTPFKLPDQFSNLECVASKVTINNIIVTIISLYHPPGETFPDNLFEFVSFNPHTILLGDFNARNIQFGDNSTNRNGQILSECLIENNLWRCPNTNPTFFSHTGMSIIDHIIITPDLIQYFEEPCFIGQTITSDHLPLLVHSNIAQPPKLPPTIITLKDFKNTDWEQFRAMILQTFPPPQNFQNTHEIDQIIEQFSTSVSETYNACTPDRTINLNQTLLPPFIVNLIKSKRRLYRLFLRNRDAAIKTEYNRLSALIRREINRFKEEKWADITSKLDFRNGKEYWRKFHILSGNRKKKIIHLKSPENDNIISEPQEIANVFKLHLSNIFITPRNPRFDANHFATVERNIANFRGINNLIELNGGNNFDTRIDAEMVAEVVHSGKNTAPGRDGLSRAVIRQLPQECFEFLSNIFNRCLELCYFPNAWKEATTILIPKPNGDPTNPDNYRPISLLNVIGKVFEKILQGRLRDFVESNNILPRFQHGFRAFHSTHDPLLQLHSELTVAINSGECVLATFLDIHKAFDQVWHAGLVQKLLNIRLPFHFVKLIDSFLTERTIRVKISNSYSEPFSPLAGIPQGSILSPLLYIIYTYDIPNPVNLNTHISLFADDTALWTTGRTTAVCSRGLQRQLDAFSAWASKWRISPNPSKTQSILFHNFKQSKSPKFKKTDVQLTLWGENLQLQDEIVYLGITFSKYHSWESDIEKVFKKIRNRANLLYALKGRIRGCNPQTLLHTYKSYIRPIATYRCLLYTTLPKRLVRRMEACERAILRSIFRLHRFYPSILVHETAKIDTIFQFMEKLQARYASRTLQGPNQDARNTLLTPGVQWGRQLCRKSKNKAPYPPARILRSLEDPSQAVLDHLEDIPLVLR</sequence>